<sequence length="135" mass="14497">MGRTGRRDGVWAHRLRTAGRKAPGGRRAEGAGEARGAPARRERRHGCPTGGHSSAAAPTVTLIVRARNKTREWGPRIGFAGAGVEKDRNGLSYAGRSHRLCVTLGIASNVYSNKVVRSLTTMNGRRPVAGGEWSW</sequence>
<organism evidence="2 3">
    <name type="scientific">Streptomyces fumanus</name>
    <dbReference type="NCBI Taxonomy" id="67302"/>
    <lineage>
        <taxon>Bacteria</taxon>
        <taxon>Bacillati</taxon>
        <taxon>Actinomycetota</taxon>
        <taxon>Actinomycetes</taxon>
        <taxon>Kitasatosporales</taxon>
        <taxon>Streptomycetaceae</taxon>
        <taxon>Streptomyces</taxon>
    </lineage>
</organism>
<evidence type="ECO:0000313" key="2">
    <source>
        <dbReference type="EMBL" id="GHF14331.1"/>
    </source>
</evidence>
<feature type="region of interest" description="Disordered" evidence="1">
    <location>
        <begin position="1"/>
        <end position="56"/>
    </location>
</feature>
<comment type="caution">
    <text evidence="2">The sequence shown here is derived from an EMBL/GenBank/DDBJ whole genome shotgun (WGS) entry which is preliminary data.</text>
</comment>
<evidence type="ECO:0000256" key="1">
    <source>
        <dbReference type="SAM" id="MobiDB-lite"/>
    </source>
</evidence>
<gene>
    <name evidence="2" type="ORF">GCM10018772_44510</name>
</gene>
<proteinExistence type="predicted"/>
<dbReference type="AlphaFoldDB" id="A0A919AKU2"/>
<dbReference type="Proteomes" id="UP000630718">
    <property type="component" value="Unassembled WGS sequence"/>
</dbReference>
<keyword evidence="3" id="KW-1185">Reference proteome</keyword>
<reference evidence="2" key="2">
    <citation type="submission" date="2020-09" db="EMBL/GenBank/DDBJ databases">
        <authorList>
            <person name="Sun Q."/>
            <person name="Ohkuma M."/>
        </authorList>
    </citation>
    <scope>NUCLEOTIDE SEQUENCE</scope>
    <source>
        <strain evidence="2">JCM 4477</strain>
    </source>
</reference>
<name>A0A919AKU2_9ACTN</name>
<dbReference type="EMBL" id="BNBI01000009">
    <property type="protein sequence ID" value="GHF14331.1"/>
    <property type="molecule type" value="Genomic_DNA"/>
</dbReference>
<evidence type="ECO:0000313" key="3">
    <source>
        <dbReference type="Proteomes" id="UP000630718"/>
    </source>
</evidence>
<protein>
    <submittedName>
        <fullName evidence="2">Uncharacterized protein</fullName>
    </submittedName>
</protein>
<accession>A0A919AKU2</accession>
<reference evidence="2" key="1">
    <citation type="journal article" date="2014" name="Int. J. Syst. Evol. Microbiol.">
        <title>Complete genome sequence of Corynebacterium casei LMG S-19264T (=DSM 44701T), isolated from a smear-ripened cheese.</title>
        <authorList>
            <consortium name="US DOE Joint Genome Institute (JGI-PGF)"/>
            <person name="Walter F."/>
            <person name="Albersmeier A."/>
            <person name="Kalinowski J."/>
            <person name="Ruckert C."/>
        </authorList>
    </citation>
    <scope>NUCLEOTIDE SEQUENCE</scope>
    <source>
        <strain evidence="2">JCM 4477</strain>
    </source>
</reference>
<feature type="compositionally biased region" description="Basic and acidic residues" evidence="1">
    <location>
        <begin position="1"/>
        <end position="11"/>
    </location>
</feature>